<reference evidence="7" key="1">
    <citation type="journal article" date="2019" name="Environ. Microbiol.">
        <title>Fungal ecological strategies reflected in gene transcription - a case study of two litter decomposers.</title>
        <authorList>
            <person name="Barbi F."/>
            <person name="Kohler A."/>
            <person name="Barry K."/>
            <person name="Baskaran P."/>
            <person name="Daum C."/>
            <person name="Fauchery L."/>
            <person name="Ihrmark K."/>
            <person name="Kuo A."/>
            <person name="LaButti K."/>
            <person name="Lipzen A."/>
            <person name="Morin E."/>
            <person name="Grigoriev I.V."/>
            <person name="Henrissat B."/>
            <person name="Lindahl B."/>
            <person name="Martin F."/>
        </authorList>
    </citation>
    <scope>NUCLEOTIDE SEQUENCE</scope>
    <source>
        <strain evidence="7">JB14</strain>
    </source>
</reference>
<keyword evidence="3" id="KW-0472">Membrane</keyword>
<dbReference type="InterPro" id="IPR014756">
    <property type="entry name" value="Ig_E-set"/>
</dbReference>
<evidence type="ECO:0000256" key="1">
    <source>
        <dbReference type="ARBA" id="ARBA00022729"/>
    </source>
</evidence>
<keyword evidence="3" id="KW-0812">Transmembrane</keyword>
<evidence type="ECO:0000313" key="8">
    <source>
        <dbReference type="Proteomes" id="UP000799118"/>
    </source>
</evidence>
<dbReference type="InterPro" id="IPR013783">
    <property type="entry name" value="Ig-like_fold"/>
</dbReference>
<dbReference type="InterPro" id="IPR015202">
    <property type="entry name" value="GO-like_E_set"/>
</dbReference>
<dbReference type="Gene3D" id="2.130.10.80">
    <property type="entry name" value="Galactose oxidase/kelch, beta-propeller"/>
    <property type="match status" value="1"/>
</dbReference>
<keyword evidence="8" id="KW-1185">Reference proteome</keyword>
<evidence type="ECO:0000256" key="4">
    <source>
        <dbReference type="SAM" id="SignalP"/>
    </source>
</evidence>
<feature type="transmembrane region" description="Helical" evidence="3">
    <location>
        <begin position="652"/>
        <end position="675"/>
    </location>
</feature>
<evidence type="ECO:0000256" key="2">
    <source>
        <dbReference type="SAM" id="MobiDB-lite"/>
    </source>
</evidence>
<protein>
    <submittedName>
        <fullName evidence="7">DUF1929-domain-containing protein</fullName>
    </submittedName>
</protein>
<evidence type="ECO:0000313" key="7">
    <source>
        <dbReference type="EMBL" id="KAE9397962.1"/>
    </source>
</evidence>
<dbReference type="InterPro" id="IPR011043">
    <property type="entry name" value="Gal_Oxase/kelch_b-propeller"/>
</dbReference>
<feature type="region of interest" description="Disordered" evidence="2">
    <location>
        <begin position="625"/>
        <end position="646"/>
    </location>
</feature>
<gene>
    <name evidence="7" type="ORF">BT96DRAFT_822543</name>
</gene>
<feature type="domain" description="Galactose oxidase-like Early set" evidence="6">
    <location>
        <begin position="494"/>
        <end position="602"/>
    </location>
</feature>
<dbReference type="InterPro" id="IPR037293">
    <property type="entry name" value="Gal_Oxidase_central_sf"/>
</dbReference>
<organism evidence="7 8">
    <name type="scientific">Gymnopus androsaceus JB14</name>
    <dbReference type="NCBI Taxonomy" id="1447944"/>
    <lineage>
        <taxon>Eukaryota</taxon>
        <taxon>Fungi</taxon>
        <taxon>Dikarya</taxon>
        <taxon>Basidiomycota</taxon>
        <taxon>Agaricomycotina</taxon>
        <taxon>Agaricomycetes</taxon>
        <taxon>Agaricomycetidae</taxon>
        <taxon>Agaricales</taxon>
        <taxon>Marasmiineae</taxon>
        <taxon>Omphalotaceae</taxon>
        <taxon>Gymnopus</taxon>
    </lineage>
</organism>
<feature type="chain" id="PRO_5025691660" evidence="4">
    <location>
        <begin position="24"/>
        <end position="788"/>
    </location>
</feature>
<dbReference type="SUPFAM" id="SSF81296">
    <property type="entry name" value="E set domains"/>
    <property type="match status" value="1"/>
</dbReference>
<dbReference type="Pfam" id="PF07250">
    <property type="entry name" value="Glyoxal_oxid_N"/>
    <property type="match status" value="1"/>
</dbReference>
<feature type="signal peptide" evidence="4">
    <location>
        <begin position="1"/>
        <end position="23"/>
    </location>
</feature>
<dbReference type="Gene3D" id="2.60.40.10">
    <property type="entry name" value="Immunoglobulins"/>
    <property type="match status" value="1"/>
</dbReference>
<dbReference type="OrthoDB" id="2019572at2759"/>
<dbReference type="CDD" id="cd02851">
    <property type="entry name" value="E_set_GO_C"/>
    <property type="match status" value="1"/>
</dbReference>
<dbReference type="EMBL" id="ML769489">
    <property type="protein sequence ID" value="KAE9397962.1"/>
    <property type="molecule type" value="Genomic_DNA"/>
</dbReference>
<dbReference type="Pfam" id="PF09118">
    <property type="entry name" value="GO-like_E_set"/>
    <property type="match status" value="1"/>
</dbReference>
<evidence type="ECO:0000259" key="5">
    <source>
        <dbReference type="Pfam" id="PF07250"/>
    </source>
</evidence>
<proteinExistence type="predicted"/>
<keyword evidence="3" id="KW-1133">Transmembrane helix</keyword>
<keyword evidence="1 4" id="KW-0732">Signal</keyword>
<feature type="region of interest" description="Disordered" evidence="2">
    <location>
        <begin position="750"/>
        <end position="788"/>
    </location>
</feature>
<sequence>MIPLPPLVAIAAWLATNISPARAVTAGSVVSGGNTTVSAMMMFVGNSEKVYILDKAEGNAAQINGHPAWGAVWDMNTHTSFAMEVVTNVFCASGMHLPNGSYATFGGNGAVGVGGNIGSNTTDGGTAATFDMTYQDYDGRNAIRILNPCTDGDDFTSAECAWFDNPSVLAMQKERWYSAAEALADGTVVLIGGFVNGGYINRNYPNTDPEYEGGAAEPTYEFYPANGRTATVMNFMIKTSGLNAYAHTYLMPDGQMLVQANYSTMLWDPETNTETDLPDMPGEVVRVYPASGAVAMLPLTPANNYTPTVLFCGGSNMTDSQWGNYSWPVIDTFYYPASADCQRLTPEPTDGSTPAYVQDDDMLEPRTMGQFIILPNGKLLIVNGGENGTAGYSENTDTTLEYGQMPYGMSLAAAPVLTPAIYDPDANSGSRWSNAGLEAASLPRLYHSSAILLPDASVLIAGSNPNVDVNTTTFFPTTYEAEIFYPSYFSSSTRPVPTGIPTTLSYGGSYFDIAIPPSSYSGPANDAAANTTVVVIRPGWTTHAMNMGQRYLQLNTTYTVNDNGTITMHASQMPPNANLFQPGPAMVFVVVNGIPSNGSFVIVGTGSVETQPLSSASELPASVLASSNASGSGTNTSSSSDNSASSSSHTGVIIGSVVGGLVVLGVLGALIGICVSRRRRAANRAPNTYAMGDAKSPVVGNYNIRYGGVAAGAGAAAGAKEGLTADPYYHQEYNTSSEWNQSNVALTAPTSPYHDVPRRENGMSMDVDPYASDSRLSTTTPDYGRRRF</sequence>
<evidence type="ECO:0000256" key="3">
    <source>
        <dbReference type="SAM" id="Phobius"/>
    </source>
</evidence>
<name>A0A6A4HH10_9AGAR</name>
<evidence type="ECO:0000259" key="6">
    <source>
        <dbReference type="Pfam" id="PF09118"/>
    </source>
</evidence>
<dbReference type="SUPFAM" id="SSF50965">
    <property type="entry name" value="Galactose oxidase, central domain"/>
    <property type="match status" value="1"/>
</dbReference>
<dbReference type="PANTHER" id="PTHR32208:SF21">
    <property type="entry name" value="LOW QUALITY PROTEIN: ALDEHYDE OXIDASE GLOX-LIKE"/>
    <property type="match status" value="1"/>
</dbReference>
<feature type="domain" description="Glyoxal oxidase N-terminal" evidence="5">
    <location>
        <begin position="136"/>
        <end position="488"/>
    </location>
</feature>
<dbReference type="AlphaFoldDB" id="A0A6A4HH10"/>
<accession>A0A6A4HH10</accession>
<dbReference type="Proteomes" id="UP000799118">
    <property type="component" value="Unassembled WGS sequence"/>
</dbReference>
<dbReference type="InterPro" id="IPR009880">
    <property type="entry name" value="Glyoxal_oxidase_N"/>
</dbReference>
<dbReference type="PANTHER" id="PTHR32208">
    <property type="entry name" value="SECRETED PROTEIN-RELATED"/>
    <property type="match status" value="1"/>
</dbReference>